<dbReference type="Proteomes" id="UP000468581">
    <property type="component" value="Unassembled WGS sequence"/>
</dbReference>
<keyword evidence="2" id="KW-1185">Reference proteome</keyword>
<proteinExistence type="predicted"/>
<evidence type="ECO:0000313" key="1">
    <source>
        <dbReference type="EMBL" id="NER14967.1"/>
    </source>
</evidence>
<dbReference type="EMBL" id="JAABOO010000003">
    <property type="protein sequence ID" value="NER14967.1"/>
    <property type="molecule type" value="Genomic_DNA"/>
</dbReference>
<dbReference type="AlphaFoldDB" id="A0A6P0UPT2"/>
<accession>A0A6P0UPT2</accession>
<dbReference type="RefSeq" id="WP_163608242.1">
    <property type="nucleotide sequence ID" value="NZ_JAABOO010000003.1"/>
</dbReference>
<reference evidence="1 2" key="1">
    <citation type="submission" date="2020-01" db="EMBL/GenBank/DDBJ databases">
        <title>Leptobacterium flavescens.</title>
        <authorList>
            <person name="Wang G."/>
        </authorList>
    </citation>
    <scope>NUCLEOTIDE SEQUENCE [LARGE SCALE GENOMIC DNA]</scope>
    <source>
        <strain evidence="1 2">KCTC 22160</strain>
    </source>
</reference>
<name>A0A6P0UPT2_9FLAO</name>
<dbReference type="SUPFAM" id="SSF75011">
    <property type="entry name" value="3-carboxy-cis,cis-mucoante lactonizing enzyme"/>
    <property type="match status" value="1"/>
</dbReference>
<organism evidence="1 2">
    <name type="scientific">Leptobacterium flavescens</name>
    <dbReference type="NCBI Taxonomy" id="472055"/>
    <lineage>
        <taxon>Bacteria</taxon>
        <taxon>Pseudomonadati</taxon>
        <taxon>Bacteroidota</taxon>
        <taxon>Flavobacteriia</taxon>
        <taxon>Flavobacteriales</taxon>
        <taxon>Flavobacteriaceae</taxon>
        <taxon>Leptobacterium</taxon>
    </lineage>
</organism>
<dbReference type="PROSITE" id="PS51257">
    <property type="entry name" value="PROKAR_LIPOPROTEIN"/>
    <property type="match status" value="1"/>
</dbReference>
<comment type="caution">
    <text evidence="1">The sequence shown here is derived from an EMBL/GenBank/DDBJ whole genome shotgun (WGS) entry which is preliminary data.</text>
</comment>
<protein>
    <submittedName>
        <fullName evidence="1">Ribonuclease HII</fullName>
    </submittedName>
</protein>
<sequence>MKKTFVVIFSLLLLSCQKTENELPLLLNYIPKDISVIIKVNDLQDFKSSIRNNGFIKKLDGSVLKADLNDFLSPLEHLDTKKELLFCFSEVGAGNFEYTLISRKTADLFKLDSISDRKIESLPYEGGTIQKISLKDATAYSTELNEVVIFSSSRLIIENSIRQSKLKGREGDLTLSKVYETSGNDVSATIIIKNSGFSSLFGELFPDKDFDIIEDLATWSALDILAGQDEITFNGIALSGDQASTLLPLFDRNSPETNRTPFITPVNAKGFVSFTYSDWELLYQNINTYNNKVITKDKNKALFDASNEVGIIYHGDEKSVAVHYTNIEAARTELENERTKVDEYRQTPIYRFSNFKVLASVYAPLIKNSASNFYTILDDFLVFSDKSENLKVIIANYQSKSTLGNSPTYKEYTKDLNDASTILIAGINPEFRELLSQGIKKEYAKDLNALNTKEYPHFAMQLVSDNGFTHINGLIKKVKQQSLAGSISQLLNISLDADILTKAQFVTNHRSKQKEIVVQDVENNLYLISNKGKILWKKKLDSPIQGDIQQVDLYRNGRLQLAFVTDDQFQILDRNGNEVEPFPLKMDKKITQPLAVFDYDKNQNYRFVICQGSDIKMYDRLGSIVGGFTFTKTTGQISNTPKHIRENGKDYLVFTEDNGKLHILDRRGNTRVKVNETIDFSGNPVFLYNSTFTTTDNQGSLIQVDKSGKIAKQSLGLRNNHKIDATIKTLASISENILSIKNQKVELDFGFYTSPKIFYINDKIYVAITDTQAKKIYLYDSNALIIENFPVYGISAIDMADIDNDRKLEFVVQGDKNVILVYKIN</sequence>
<evidence type="ECO:0000313" key="2">
    <source>
        <dbReference type="Proteomes" id="UP000468581"/>
    </source>
</evidence>
<gene>
    <name evidence="1" type="ORF">GWK08_16035</name>
</gene>